<name>X1K311_9ZZZZ</name>
<organism evidence="1">
    <name type="scientific">marine sediment metagenome</name>
    <dbReference type="NCBI Taxonomy" id="412755"/>
    <lineage>
        <taxon>unclassified sequences</taxon>
        <taxon>metagenomes</taxon>
        <taxon>ecological metagenomes</taxon>
    </lineage>
</organism>
<reference evidence="1" key="1">
    <citation type="journal article" date="2014" name="Front. Microbiol.">
        <title>High frequency of phylogenetically diverse reductive dehalogenase-homologous genes in deep subseafloor sedimentary metagenomes.</title>
        <authorList>
            <person name="Kawai M."/>
            <person name="Futagami T."/>
            <person name="Toyoda A."/>
            <person name="Takaki Y."/>
            <person name="Nishi S."/>
            <person name="Hori S."/>
            <person name="Arai W."/>
            <person name="Tsubouchi T."/>
            <person name="Morono Y."/>
            <person name="Uchiyama I."/>
            <person name="Ito T."/>
            <person name="Fujiyama A."/>
            <person name="Inagaki F."/>
            <person name="Takami H."/>
        </authorList>
    </citation>
    <scope>NUCLEOTIDE SEQUENCE</scope>
    <source>
        <strain evidence="1">Expedition CK06-06</strain>
    </source>
</reference>
<dbReference type="AlphaFoldDB" id="X1K311"/>
<proteinExistence type="predicted"/>
<accession>X1K311</accession>
<protein>
    <submittedName>
        <fullName evidence="1">Uncharacterized protein</fullName>
    </submittedName>
</protein>
<feature type="non-terminal residue" evidence="1">
    <location>
        <position position="1"/>
    </location>
</feature>
<gene>
    <name evidence="1" type="ORF">S03H2_57882</name>
</gene>
<comment type="caution">
    <text evidence="1">The sequence shown here is derived from an EMBL/GenBank/DDBJ whole genome shotgun (WGS) entry which is preliminary data.</text>
</comment>
<sequence length="33" mass="3873">KSLPIKGGGKIWFLEKTELDLCQAMDKKIDFYR</sequence>
<dbReference type="EMBL" id="BARU01037116">
    <property type="protein sequence ID" value="GAH84679.1"/>
    <property type="molecule type" value="Genomic_DNA"/>
</dbReference>
<evidence type="ECO:0000313" key="1">
    <source>
        <dbReference type="EMBL" id="GAH84679.1"/>
    </source>
</evidence>